<dbReference type="InterPro" id="IPR001498">
    <property type="entry name" value="Impact_N"/>
</dbReference>
<keyword evidence="5" id="KW-1185">Reference proteome</keyword>
<evidence type="ECO:0000259" key="2">
    <source>
        <dbReference type="Pfam" id="PF01205"/>
    </source>
</evidence>
<reference evidence="4 5" key="1">
    <citation type="submission" date="2016-10" db="EMBL/GenBank/DDBJ databases">
        <authorList>
            <person name="de Groot N.N."/>
        </authorList>
    </citation>
    <scope>NUCLEOTIDE SEQUENCE [LARGE SCALE GENOMIC DNA]</scope>
    <source>
        <strain evidence="4 5">CGMCC 1.9159</strain>
    </source>
</reference>
<dbReference type="SUPFAM" id="SSF54211">
    <property type="entry name" value="Ribosomal protein S5 domain 2-like"/>
    <property type="match status" value="1"/>
</dbReference>
<dbReference type="AlphaFoldDB" id="A0A1G9JFI3"/>
<comment type="similarity">
    <text evidence="1">Belongs to the IMPACT family.</text>
</comment>
<feature type="domain" description="UPF0029" evidence="3">
    <location>
        <begin position="103"/>
        <end position="162"/>
    </location>
</feature>
<dbReference type="PANTHER" id="PTHR16301:SF20">
    <property type="entry name" value="IMPACT FAMILY MEMBER YIGZ"/>
    <property type="match status" value="1"/>
</dbReference>
<evidence type="ECO:0000259" key="3">
    <source>
        <dbReference type="Pfam" id="PF09186"/>
    </source>
</evidence>
<dbReference type="PROSITE" id="PS00910">
    <property type="entry name" value="UPF0029"/>
    <property type="match status" value="1"/>
</dbReference>
<dbReference type="SUPFAM" id="SSF54980">
    <property type="entry name" value="EF-G C-terminal domain-like"/>
    <property type="match status" value="1"/>
</dbReference>
<protein>
    <submittedName>
        <fullName evidence="4">Uncharacterized protein, YigZ family</fullName>
    </submittedName>
</protein>
<accession>A0A1G9JFI3</accession>
<dbReference type="GO" id="GO:0006446">
    <property type="term" value="P:regulation of translational initiation"/>
    <property type="evidence" value="ECO:0007669"/>
    <property type="project" value="TreeGrafter"/>
</dbReference>
<dbReference type="EMBL" id="FNGP01000002">
    <property type="protein sequence ID" value="SDL36339.1"/>
    <property type="molecule type" value="Genomic_DNA"/>
</dbReference>
<dbReference type="InterPro" id="IPR035647">
    <property type="entry name" value="EFG_III/V"/>
</dbReference>
<sequence length="175" mass="18553">MIDERRTTHYAATHNCTAFILGPDGRTARSSDDGEPAGTAGIPMLGALQHNGLTDVVAVVTRYFGGIKLGGGGLVRAYSDAVAQAVEAAGIREVRLCRLLRVDVGYDEAGSIENQLRTLALPSGRSLEVVDVEWTDRAHIVVAVDEDARHEFDEALQTLSGGSLVAAPVGERWVG</sequence>
<dbReference type="PANTHER" id="PTHR16301">
    <property type="entry name" value="IMPACT-RELATED"/>
    <property type="match status" value="1"/>
</dbReference>
<dbReference type="GO" id="GO:0005737">
    <property type="term" value="C:cytoplasm"/>
    <property type="evidence" value="ECO:0007669"/>
    <property type="project" value="TreeGrafter"/>
</dbReference>
<dbReference type="Gene3D" id="3.30.230.30">
    <property type="entry name" value="Impact, N-terminal domain"/>
    <property type="match status" value="1"/>
</dbReference>
<dbReference type="InterPro" id="IPR020568">
    <property type="entry name" value="Ribosomal_Su5_D2-typ_SF"/>
</dbReference>
<evidence type="ECO:0000256" key="1">
    <source>
        <dbReference type="ARBA" id="ARBA00007665"/>
    </source>
</evidence>
<feature type="domain" description="Impact N-terminal" evidence="2">
    <location>
        <begin position="2"/>
        <end position="86"/>
    </location>
</feature>
<dbReference type="InterPro" id="IPR023582">
    <property type="entry name" value="Impact"/>
</dbReference>
<dbReference type="InterPro" id="IPR036956">
    <property type="entry name" value="Impact_N_sf"/>
</dbReference>
<dbReference type="Proteomes" id="UP000199475">
    <property type="component" value="Unassembled WGS sequence"/>
</dbReference>
<evidence type="ECO:0000313" key="5">
    <source>
        <dbReference type="Proteomes" id="UP000199475"/>
    </source>
</evidence>
<organism evidence="4 5">
    <name type="scientific">Tessaracoccus oleiagri</name>
    <dbReference type="NCBI Taxonomy" id="686624"/>
    <lineage>
        <taxon>Bacteria</taxon>
        <taxon>Bacillati</taxon>
        <taxon>Actinomycetota</taxon>
        <taxon>Actinomycetes</taxon>
        <taxon>Propionibacteriales</taxon>
        <taxon>Propionibacteriaceae</taxon>
        <taxon>Tessaracoccus</taxon>
    </lineage>
</organism>
<dbReference type="Pfam" id="PF09186">
    <property type="entry name" value="DUF1949"/>
    <property type="match status" value="1"/>
</dbReference>
<gene>
    <name evidence="4" type="ORF">SAMN04488242_1223</name>
</gene>
<name>A0A1G9JFI3_9ACTN</name>
<proteinExistence type="inferred from homology"/>
<dbReference type="InterPro" id="IPR015269">
    <property type="entry name" value="UPF0029_Impact_C"/>
</dbReference>
<dbReference type="STRING" id="686624.SAMN04488242_1223"/>
<dbReference type="InterPro" id="IPR020569">
    <property type="entry name" value="UPF0029_Impact_CS"/>
</dbReference>
<dbReference type="Pfam" id="PF01205">
    <property type="entry name" value="Impact_N"/>
    <property type="match status" value="1"/>
</dbReference>
<evidence type="ECO:0000313" key="4">
    <source>
        <dbReference type="EMBL" id="SDL36339.1"/>
    </source>
</evidence>